<name>A0A6G1IRE8_9PLEO</name>
<evidence type="ECO:0000313" key="2">
    <source>
        <dbReference type="EMBL" id="KAF2680550.1"/>
    </source>
</evidence>
<feature type="chain" id="PRO_5026027429" description="Secreted protein" evidence="1">
    <location>
        <begin position="25"/>
        <end position="124"/>
    </location>
</feature>
<accession>A0A6G1IRE8</accession>
<protein>
    <recommendedName>
        <fullName evidence="4">Secreted protein</fullName>
    </recommendedName>
</protein>
<dbReference type="Proteomes" id="UP000799291">
    <property type="component" value="Unassembled WGS sequence"/>
</dbReference>
<keyword evidence="3" id="KW-1185">Reference proteome</keyword>
<evidence type="ECO:0000313" key="3">
    <source>
        <dbReference type="Proteomes" id="UP000799291"/>
    </source>
</evidence>
<evidence type="ECO:0008006" key="4">
    <source>
        <dbReference type="Google" id="ProtNLM"/>
    </source>
</evidence>
<sequence length="124" mass="13873">MFKPPLSFLLMLMSLHIFPSLIHTRPKNITSQHTPYIMAAVTIQTPASTIVIAEQTPFIPGLSISPAFGKMKAHQLSEKCIYRAQKQKARRQRKMPAGIPAAFQMSPVGVDVMPRKFARRTLDA</sequence>
<evidence type="ECO:0000256" key="1">
    <source>
        <dbReference type="SAM" id="SignalP"/>
    </source>
</evidence>
<organism evidence="2 3">
    <name type="scientific">Lentithecium fluviatile CBS 122367</name>
    <dbReference type="NCBI Taxonomy" id="1168545"/>
    <lineage>
        <taxon>Eukaryota</taxon>
        <taxon>Fungi</taxon>
        <taxon>Dikarya</taxon>
        <taxon>Ascomycota</taxon>
        <taxon>Pezizomycotina</taxon>
        <taxon>Dothideomycetes</taxon>
        <taxon>Pleosporomycetidae</taxon>
        <taxon>Pleosporales</taxon>
        <taxon>Massarineae</taxon>
        <taxon>Lentitheciaceae</taxon>
        <taxon>Lentithecium</taxon>
    </lineage>
</organism>
<keyword evidence="1" id="KW-0732">Signal</keyword>
<gene>
    <name evidence="2" type="ORF">K458DRAFT_407290</name>
</gene>
<proteinExistence type="predicted"/>
<reference evidence="2" key="1">
    <citation type="journal article" date="2020" name="Stud. Mycol.">
        <title>101 Dothideomycetes genomes: a test case for predicting lifestyles and emergence of pathogens.</title>
        <authorList>
            <person name="Haridas S."/>
            <person name="Albert R."/>
            <person name="Binder M."/>
            <person name="Bloem J."/>
            <person name="Labutti K."/>
            <person name="Salamov A."/>
            <person name="Andreopoulos B."/>
            <person name="Baker S."/>
            <person name="Barry K."/>
            <person name="Bills G."/>
            <person name="Bluhm B."/>
            <person name="Cannon C."/>
            <person name="Castanera R."/>
            <person name="Culley D."/>
            <person name="Daum C."/>
            <person name="Ezra D."/>
            <person name="Gonzalez J."/>
            <person name="Henrissat B."/>
            <person name="Kuo A."/>
            <person name="Liang C."/>
            <person name="Lipzen A."/>
            <person name="Lutzoni F."/>
            <person name="Magnuson J."/>
            <person name="Mondo S."/>
            <person name="Nolan M."/>
            <person name="Ohm R."/>
            <person name="Pangilinan J."/>
            <person name="Park H.-J."/>
            <person name="Ramirez L."/>
            <person name="Alfaro M."/>
            <person name="Sun H."/>
            <person name="Tritt A."/>
            <person name="Yoshinaga Y."/>
            <person name="Zwiers L.-H."/>
            <person name="Turgeon B."/>
            <person name="Goodwin S."/>
            <person name="Spatafora J."/>
            <person name="Crous P."/>
            <person name="Grigoriev I."/>
        </authorList>
    </citation>
    <scope>NUCLEOTIDE SEQUENCE</scope>
    <source>
        <strain evidence="2">CBS 122367</strain>
    </source>
</reference>
<feature type="signal peptide" evidence="1">
    <location>
        <begin position="1"/>
        <end position="24"/>
    </location>
</feature>
<dbReference type="AlphaFoldDB" id="A0A6G1IRE8"/>
<dbReference type="EMBL" id="MU005596">
    <property type="protein sequence ID" value="KAF2680550.1"/>
    <property type="molecule type" value="Genomic_DNA"/>
</dbReference>